<dbReference type="EMBL" id="CP027806">
    <property type="protein sequence ID" value="AXJ00249.1"/>
    <property type="molecule type" value="Genomic_DNA"/>
</dbReference>
<keyword evidence="2" id="KW-1185">Reference proteome</keyword>
<dbReference type="RefSeq" id="WP_114983535.1">
    <property type="nucleotide sequence ID" value="NZ_CP027806.1"/>
</dbReference>
<reference evidence="1 2" key="1">
    <citation type="submission" date="2018-03" db="EMBL/GenBank/DDBJ databases">
        <title>Phenotypic and genomic properties of Cyclonatronum proteinivorum gen. nov., sp. nov., a haloalkaliphilic bacteroidete from soda lakes possessing Na+-translocating rhodopsin.</title>
        <authorList>
            <person name="Toshchakov S.V."/>
            <person name="Korzhenkov A."/>
            <person name="Samarov N.I."/>
            <person name="Kublanov I.V."/>
            <person name="Muntyan M.S."/>
            <person name="Sorokin D.Y."/>
        </authorList>
    </citation>
    <scope>NUCLEOTIDE SEQUENCE [LARGE SCALE GENOMIC DNA]</scope>
    <source>
        <strain evidence="1 2">Omega</strain>
    </source>
</reference>
<sequence>MQVAKLEKINVIAAYAGFRTDSLTRAITPIRFMLTNGDRHQVAEVKRSYSERVGDSLHVHFVVKTKENRYFDIVYDSKRITWLLVVELEEALFTAQGMQ</sequence>
<evidence type="ECO:0000313" key="2">
    <source>
        <dbReference type="Proteomes" id="UP000254808"/>
    </source>
</evidence>
<dbReference type="KEGG" id="cprv:CYPRO_0972"/>
<proteinExistence type="predicted"/>
<organism evidence="1 2">
    <name type="scientific">Cyclonatronum proteinivorum</name>
    <dbReference type="NCBI Taxonomy" id="1457365"/>
    <lineage>
        <taxon>Bacteria</taxon>
        <taxon>Pseudomonadati</taxon>
        <taxon>Balneolota</taxon>
        <taxon>Balneolia</taxon>
        <taxon>Balneolales</taxon>
        <taxon>Cyclonatronaceae</taxon>
        <taxon>Cyclonatronum</taxon>
    </lineage>
</organism>
<dbReference type="OrthoDB" id="1524541at2"/>
<evidence type="ECO:0000313" key="1">
    <source>
        <dbReference type="EMBL" id="AXJ00249.1"/>
    </source>
</evidence>
<gene>
    <name evidence="1" type="ORF">CYPRO_0972</name>
</gene>
<dbReference type="AlphaFoldDB" id="A0A345UIE7"/>
<accession>A0A345UIE7</accession>
<protein>
    <submittedName>
        <fullName evidence="1">Uncharacterized protein</fullName>
    </submittedName>
</protein>
<dbReference type="Proteomes" id="UP000254808">
    <property type="component" value="Chromosome"/>
</dbReference>
<name>A0A345UIE7_9BACT</name>